<reference evidence="8 9" key="1">
    <citation type="journal article" date="2016" name="Mol. Biol. Evol.">
        <title>Comparative Genomics of Early-Diverging Mushroom-Forming Fungi Provides Insights into the Origins of Lignocellulose Decay Capabilities.</title>
        <authorList>
            <person name="Nagy L.G."/>
            <person name="Riley R."/>
            <person name="Tritt A."/>
            <person name="Adam C."/>
            <person name="Daum C."/>
            <person name="Floudas D."/>
            <person name="Sun H."/>
            <person name="Yadav J.S."/>
            <person name="Pangilinan J."/>
            <person name="Larsson K.H."/>
            <person name="Matsuura K."/>
            <person name="Barry K."/>
            <person name="Labutti K."/>
            <person name="Kuo R."/>
            <person name="Ohm R.A."/>
            <person name="Bhattacharya S.S."/>
            <person name="Shirouzu T."/>
            <person name="Yoshinaga Y."/>
            <person name="Martin F.M."/>
            <person name="Grigoriev I.V."/>
            <person name="Hibbett D.S."/>
        </authorList>
    </citation>
    <scope>NUCLEOTIDE SEQUENCE [LARGE SCALE GENOMIC DNA]</scope>
    <source>
        <strain evidence="8 9">HHB12029</strain>
    </source>
</reference>
<accession>A0A165H728</accession>
<comment type="subcellular location">
    <subcellularLocation>
        <location evidence="1">Nucleus</location>
    </subcellularLocation>
</comment>
<dbReference type="SUPFAM" id="SSF57716">
    <property type="entry name" value="Glucocorticoid receptor-like (DNA-binding domain)"/>
    <property type="match status" value="1"/>
</dbReference>
<evidence type="ECO:0000256" key="6">
    <source>
        <dbReference type="SAM" id="MobiDB-lite"/>
    </source>
</evidence>
<dbReference type="Pfam" id="PF00645">
    <property type="entry name" value="zf-PARP"/>
    <property type="match status" value="1"/>
</dbReference>
<dbReference type="InterPro" id="IPR001510">
    <property type="entry name" value="Znf_PARP"/>
</dbReference>
<keyword evidence="4" id="KW-0862">Zinc</keyword>
<evidence type="ECO:0000256" key="2">
    <source>
        <dbReference type="ARBA" id="ARBA00022723"/>
    </source>
</evidence>
<evidence type="ECO:0000256" key="3">
    <source>
        <dbReference type="ARBA" id="ARBA00022771"/>
    </source>
</evidence>
<evidence type="ECO:0000256" key="4">
    <source>
        <dbReference type="ARBA" id="ARBA00022833"/>
    </source>
</evidence>
<feature type="compositionally biased region" description="Acidic residues" evidence="6">
    <location>
        <begin position="205"/>
        <end position="228"/>
    </location>
</feature>
<keyword evidence="9" id="KW-1185">Reference proteome</keyword>
<evidence type="ECO:0000256" key="5">
    <source>
        <dbReference type="ARBA" id="ARBA00023242"/>
    </source>
</evidence>
<dbReference type="GO" id="GO:0003677">
    <property type="term" value="F:DNA binding"/>
    <property type="evidence" value="ECO:0007669"/>
    <property type="project" value="InterPro"/>
</dbReference>
<evidence type="ECO:0000313" key="8">
    <source>
        <dbReference type="EMBL" id="KZV91544.1"/>
    </source>
</evidence>
<feature type="compositionally biased region" description="Basic and acidic residues" evidence="6">
    <location>
        <begin position="89"/>
        <end position="117"/>
    </location>
</feature>
<name>A0A165H728_EXIGL</name>
<evidence type="ECO:0000256" key="1">
    <source>
        <dbReference type="ARBA" id="ARBA00004123"/>
    </source>
</evidence>
<dbReference type="AlphaFoldDB" id="A0A165H728"/>
<feature type="region of interest" description="Disordered" evidence="6">
    <location>
        <begin position="72"/>
        <end position="260"/>
    </location>
</feature>
<dbReference type="GO" id="GO:0005634">
    <property type="term" value="C:nucleus"/>
    <property type="evidence" value="ECO:0007669"/>
    <property type="project" value="UniProtKB-SubCell"/>
</dbReference>
<evidence type="ECO:0000313" key="9">
    <source>
        <dbReference type="Proteomes" id="UP000077266"/>
    </source>
</evidence>
<feature type="compositionally biased region" description="Basic and acidic residues" evidence="6">
    <location>
        <begin position="159"/>
        <end position="169"/>
    </location>
</feature>
<dbReference type="OrthoDB" id="429950at2759"/>
<dbReference type="GO" id="GO:0008270">
    <property type="term" value="F:zinc ion binding"/>
    <property type="evidence" value="ECO:0007669"/>
    <property type="project" value="UniProtKB-KW"/>
</dbReference>
<dbReference type="SMART" id="SM01336">
    <property type="entry name" value="zf-PARP"/>
    <property type="match status" value="1"/>
</dbReference>
<sequence>MSDTESKRGGYRIEYASSGRAKCKGPKPCSGSPIEKGSLRLGTLVDMQGRTSFTWKHWGCVTAKVLTNLKNKVGDVDDLDGYEELEPADQEKIKTAWEEGKVADEDIPDSARKPAKEGDDEEEEKPKRKRAAPKKKKDEDAEDDDEEEKPKAKRAPRKKKEDADGEEKPKAKRAPRKKKTDDDDEEKPKKKPAAKRAPKKKKVESDEDGEDFGDAMDKVPDDEDDASEAEAGKKRKRVSASKPASKKKAKKQESEDEDDE</sequence>
<feature type="domain" description="PARP-type" evidence="7">
    <location>
        <begin position="11"/>
        <end position="101"/>
    </location>
</feature>
<keyword evidence="3" id="KW-0863">Zinc-finger</keyword>
<dbReference type="InterPro" id="IPR036957">
    <property type="entry name" value="Znf_PARP_sf"/>
</dbReference>
<dbReference type="InParanoid" id="A0A165H728"/>
<keyword evidence="2" id="KW-0479">Metal-binding</keyword>
<evidence type="ECO:0000259" key="7">
    <source>
        <dbReference type="PROSITE" id="PS50064"/>
    </source>
</evidence>
<protein>
    <submittedName>
        <fullName evidence="8">Zf-PARP-domain-containing protein</fullName>
    </submittedName>
</protein>
<keyword evidence="5" id="KW-0539">Nucleus</keyword>
<dbReference type="STRING" id="1314781.A0A165H728"/>
<dbReference type="Gene3D" id="3.30.1740.10">
    <property type="entry name" value="Zinc finger, PARP-type"/>
    <property type="match status" value="1"/>
</dbReference>
<feature type="compositionally biased region" description="Basic residues" evidence="6">
    <location>
        <begin position="233"/>
        <end position="250"/>
    </location>
</feature>
<gene>
    <name evidence="8" type="ORF">EXIGLDRAFT_769788</name>
</gene>
<organism evidence="8 9">
    <name type="scientific">Exidia glandulosa HHB12029</name>
    <dbReference type="NCBI Taxonomy" id="1314781"/>
    <lineage>
        <taxon>Eukaryota</taxon>
        <taxon>Fungi</taxon>
        <taxon>Dikarya</taxon>
        <taxon>Basidiomycota</taxon>
        <taxon>Agaricomycotina</taxon>
        <taxon>Agaricomycetes</taxon>
        <taxon>Auriculariales</taxon>
        <taxon>Exidiaceae</taxon>
        <taxon>Exidia</taxon>
    </lineage>
</organism>
<feature type="compositionally biased region" description="Acidic residues" evidence="6">
    <location>
        <begin position="76"/>
        <end position="88"/>
    </location>
</feature>
<dbReference type="PROSITE" id="PS50064">
    <property type="entry name" value="ZF_PARP_2"/>
    <property type="match status" value="1"/>
</dbReference>
<dbReference type="Proteomes" id="UP000077266">
    <property type="component" value="Unassembled WGS sequence"/>
</dbReference>
<feature type="compositionally biased region" description="Basic residues" evidence="6">
    <location>
        <begin position="189"/>
        <end position="202"/>
    </location>
</feature>
<dbReference type="EMBL" id="KV426025">
    <property type="protein sequence ID" value="KZV91544.1"/>
    <property type="molecule type" value="Genomic_DNA"/>
</dbReference>
<proteinExistence type="predicted"/>